<dbReference type="EMBL" id="KF724689">
    <property type="protein sequence ID" value="AHX39962.1"/>
    <property type="molecule type" value="Genomic_DNA"/>
</dbReference>
<dbReference type="Proteomes" id="UP000031327">
    <property type="component" value="Unassembled WGS sequence"/>
</dbReference>
<reference evidence="1" key="1">
    <citation type="journal article" date="2014" name="Science">
        <title>Marine tubeworm metamorphosis induced by arrays of bacterial phage tail-like structures.</title>
        <authorList>
            <person name="Shikuma N.J."/>
            <person name="Pilhofer M."/>
            <person name="Weiss G.L."/>
            <person name="Hadfield M.G."/>
            <person name="Jensen G.J."/>
            <person name="Newman D.K."/>
        </authorList>
    </citation>
    <scope>NUCLEOTIDE SEQUENCE</scope>
    <source>
        <strain evidence="1">HI1</strain>
    </source>
</reference>
<reference evidence="2 3" key="2">
    <citation type="submission" date="2014-12" db="EMBL/GenBank/DDBJ databases">
        <title>Draft Genome Sequence of Pseudoalteromonas luteoviolacea HI1.</title>
        <authorList>
            <person name="Asahina A.Y."/>
            <person name="Hadfield M.G."/>
        </authorList>
    </citation>
    <scope>NUCLEOTIDE SEQUENCE [LARGE SCALE GENOMIC DNA]</scope>
    <source>
        <strain evidence="2 3">HI1</strain>
    </source>
</reference>
<evidence type="ECO:0000313" key="3">
    <source>
        <dbReference type="Proteomes" id="UP000031327"/>
    </source>
</evidence>
<accession>A0A023Q1D2</accession>
<dbReference type="RefSeq" id="WP_039608570.1">
    <property type="nucleotide sequence ID" value="NZ_JWIC01000004.1"/>
</dbReference>
<dbReference type="OrthoDB" id="6306159at2"/>
<proteinExistence type="predicted"/>
<evidence type="ECO:0000313" key="2">
    <source>
        <dbReference type="EMBL" id="KID58277.1"/>
    </source>
</evidence>
<organism evidence="1">
    <name type="scientific">Pseudoalteromonas luteoviolacea</name>
    <dbReference type="NCBI Taxonomy" id="43657"/>
    <lineage>
        <taxon>Bacteria</taxon>
        <taxon>Pseudomonadati</taxon>
        <taxon>Pseudomonadota</taxon>
        <taxon>Gammaproteobacteria</taxon>
        <taxon>Alteromonadales</taxon>
        <taxon>Pseudoalteromonadaceae</taxon>
        <taxon>Pseudoalteromonas</taxon>
    </lineage>
</organism>
<dbReference type="AlphaFoldDB" id="A0A023Q1D2"/>
<sequence length="233" mass="26031">MSNEHTTITESLAKVATRANELCNTVDAQINNIKNTLKAEQDALQAKKTQFDAQAASSISQYQGKMDDFIESGDNRYQKALSKGDVIVPVNLKHLDDSKFYPVTLYHCKMLDVRVERYVHDDVSGGGILDYFVQLQNWSNGGDFTFAKQFHHSYSGRAFVGKISAASTPYTSSIWLRGGWSYKFYLNGHYSKGPVVIESETQVVERIASTDYFLAPITEVQPHVAANNFILGV</sequence>
<evidence type="ECO:0000313" key="1">
    <source>
        <dbReference type="EMBL" id="AHX39962.1"/>
    </source>
</evidence>
<gene>
    <name evidence="2" type="ORF">JF50_06255</name>
</gene>
<name>A0A023Q1D2_9GAMM</name>
<dbReference type="EMBL" id="JWIC01000004">
    <property type="protein sequence ID" value="KID58277.1"/>
    <property type="molecule type" value="Genomic_DNA"/>
</dbReference>
<protein>
    <submittedName>
        <fullName evidence="1">Uncharacterized protein</fullName>
    </submittedName>
</protein>